<dbReference type="EMBL" id="BAABBX010000015">
    <property type="protein sequence ID" value="GAA4191507.1"/>
    <property type="molecule type" value="Genomic_DNA"/>
</dbReference>
<accession>A0ABP8AVF9</accession>
<name>A0ABP8AVF9_9MICO</name>
<gene>
    <name evidence="2" type="ORF">GCM10022288_22420</name>
</gene>
<sequence length="212" mass="23283">MTALALPDGPLVVLALGAHPDDIEIGCGGTLLALRERGDVDLRTLVLTGTEDRLAEGAAAAAAFGASARPVFAGLPDARLPEHWGAVKEALHRFRDAQPHPDLVLVPRADDAHQDHRLLGSLAPTVWRGPLVLHYEIPKWDGDLGRPNVYVPLPPSLVDRKVELLNASFPSQHDRDWWDDEFFRSILRLRGAEVPTRYAEAFYTAKLAIELC</sequence>
<dbReference type="Pfam" id="PF02585">
    <property type="entry name" value="PIG-L"/>
    <property type="match status" value="1"/>
</dbReference>
<evidence type="ECO:0000313" key="3">
    <source>
        <dbReference type="Proteomes" id="UP001500213"/>
    </source>
</evidence>
<organism evidence="2 3">
    <name type="scientific">Gryllotalpicola kribbensis</name>
    <dbReference type="NCBI Taxonomy" id="993084"/>
    <lineage>
        <taxon>Bacteria</taxon>
        <taxon>Bacillati</taxon>
        <taxon>Actinomycetota</taxon>
        <taxon>Actinomycetes</taxon>
        <taxon>Micrococcales</taxon>
        <taxon>Microbacteriaceae</taxon>
        <taxon>Gryllotalpicola</taxon>
    </lineage>
</organism>
<keyword evidence="3" id="KW-1185">Reference proteome</keyword>
<evidence type="ECO:0000313" key="2">
    <source>
        <dbReference type="EMBL" id="GAA4191507.1"/>
    </source>
</evidence>
<comment type="caution">
    <text evidence="2">The sequence shown here is derived from an EMBL/GenBank/DDBJ whole genome shotgun (WGS) entry which is preliminary data.</text>
</comment>
<dbReference type="Proteomes" id="UP001500213">
    <property type="component" value="Unassembled WGS sequence"/>
</dbReference>
<dbReference type="Gene3D" id="3.40.50.10320">
    <property type="entry name" value="LmbE-like"/>
    <property type="match status" value="1"/>
</dbReference>
<protein>
    <submittedName>
        <fullName evidence="2">PIG-L family deacetylase</fullName>
    </submittedName>
</protein>
<dbReference type="SUPFAM" id="SSF102588">
    <property type="entry name" value="LmbE-like"/>
    <property type="match status" value="1"/>
</dbReference>
<reference evidence="3" key="1">
    <citation type="journal article" date="2019" name="Int. J. Syst. Evol. Microbiol.">
        <title>The Global Catalogue of Microorganisms (GCM) 10K type strain sequencing project: providing services to taxonomists for standard genome sequencing and annotation.</title>
        <authorList>
            <consortium name="The Broad Institute Genomics Platform"/>
            <consortium name="The Broad Institute Genome Sequencing Center for Infectious Disease"/>
            <person name="Wu L."/>
            <person name="Ma J."/>
        </authorList>
    </citation>
    <scope>NUCLEOTIDE SEQUENCE [LARGE SCALE GENOMIC DNA]</scope>
    <source>
        <strain evidence="3">JCM 17593</strain>
    </source>
</reference>
<evidence type="ECO:0000256" key="1">
    <source>
        <dbReference type="ARBA" id="ARBA00022833"/>
    </source>
</evidence>
<keyword evidence="1" id="KW-0862">Zinc</keyword>
<proteinExistence type="predicted"/>
<dbReference type="RefSeq" id="WP_344776881.1">
    <property type="nucleotide sequence ID" value="NZ_BAABBX010000015.1"/>
</dbReference>
<dbReference type="InterPro" id="IPR003737">
    <property type="entry name" value="GlcNAc_PI_deacetylase-related"/>
</dbReference>
<dbReference type="InterPro" id="IPR024078">
    <property type="entry name" value="LmbE-like_dom_sf"/>
</dbReference>